<feature type="non-terminal residue" evidence="1">
    <location>
        <position position="78"/>
    </location>
</feature>
<dbReference type="EMBL" id="JASPKZ010003044">
    <property type="protein sequence ID" value="KAJ9594459.1"/>
    <property type="molecule type" value="Genomic_DNA"/>
</dbReference>
<reference evidence="1" key="2">
    <citation type="submission" date="2023-05" db="EMBL/GenBank/DDBJ databases">
        <authorList>
            <person name="Fouks B."/>
        </authorList>
    </citation>
    <scope>NUCLEOTIDE SEQUENCE</scope>
    <source>
        <strain evidence="1">Stay&amp;Tobe</strain>
        <tissue evidence="1">Testes</tissue>
    </source>
</reference>
<reference evidence="1" key="1">
    <citation type="journal article" date="2023" name="IScience">
        <title>Live-bearing cockroach genome reveals convergent evolutionary mechanisms linked to viviparity in insects and beyond.</title>
        <authorList>
            <person name="Fouks B."/>
            <person name="Harrison M.C."/>
            <person name="Mikhailova A.A."/>
            <person name="Marchal E."/>
            <person name="English S."/>
            <person name="Carruthers M."/>
            <person name="Jennings E.C."/>
            <person name="Chiamaka E.L."/>
            <person name="Frigard R.A."/>
            <person name="Pippel M."/>
            <person name="Attardo G.M."/>
            <person name="Benoit J.B."/>
            <person name="Bornberg-Bauer E."/>
            <person name="Tobe S.S."/>
        </authorList>
    </citation>
    <scope>NUCLEOTIDE SEQUENCE</scope>
    <source>
        <strain evidence="1">Stay&amp;Tobe</strain>
    </source>
</reference>
<evidence type="ECO:0000313" key="2">
    <source>
        <dbReference type="Proteomes" id="UP001233999"/>
    </source>
</evidence>
<comment type="caution">
    <text evidence="1">The sequence shown here is derived from an EMBL/GenBank/DDBJ whole genome shotgun (WGS) entry which is preliminary data.</text>
</comment>
<name>A0AAD8A8K0_DIPPU</name>
<evidence type="ECO:0000313" key="1">
    <source>
        <dbReference type="EMBL" id="KAJ9594459.1"/>
    </source>
</evidence>
<dbReference type="AlphaFoldDB" id="A0AAD8A8K0"/>
<sequence length="78" mass="8540">NINNRIRTAGIEDRDTTDLAIATDIRDVSIYGIPTIDVIRIWVPGRFDAPDCSGSGFDVYTSRVARKAPCSTAVQRAN</sequence>
<proteinExistence type="predicted"/>
<gene>
    <name evidence="1" type="ORF">L9F63_014071</name>
</gene>
<protein>
    <submittedName>
        <fullName evidence="1">Uncharacterized protein</fullName>
    </submittedName>
</protein>
<organism evidence="1 2">
    <name type="scientific">Diploptera punctata</name>
    <name type="common">Pacific beetle cockroach</name>
    <dbReference type="NCBI Taxonomy" id="6984"/>
    <lineage>
        <taxon>Eukaryota</taxon>
        <taxon>Metazoa</taxon>
        <taxon>Ecdysozoa</taxon>
        <taxon>Arthropoda</taxon>
        <taxon>Hexapoda</taxon>
        <taxon>Insecta</taxon>
        <taxon>Pterygota</taxon>
        <taxon>Neoptera</taxon>
        <taxon>Polyneoptera</taxon>
        <taxon>Dictyoptera</taxon>
        <taxon>Blattodea</taxon>
        <taxon>Blaberoidea</taxon>
        <taxon>Blaberidae</taxon>
        <taxon>Diplopterinae</taxon>
        <taxon>Diploptera</taxon>
    </lineage>
</organism>
<dbReference type="Proteomes" id="UP001233999">
    <property type="component" value="Unassembled WGS sequence"/>
</dbReference>
<keyword evidence="2" id="KW-1185">Reference proteome</keyword>
<accession>A0AAD8A8K0</accession>
<feature type="non-terminal residue" evidence="1">
    <location>
        <position position="1"/>
    </location>
</feature>